<dbReference type="InterPro" id="IPR005829">
    <property type="entry name" value="Sugar_transporter_CS"/>
</dbReference>
<evidence type="ECO:0000256" key="8">
    <source>
        <dbReference type="SAM" id="Phobius"/>
    </source>
</evidence>
<evidence type="ECO:0000256" key="1">
    <source>
        <dbReference type="ARBA" id="ARBA00004141"/>
    </source>
</evidence>
<evidence type="ECO:0000313" key="10">
    <source>
        <dbReference type="EMBL" id="MXP29477.1"/>
    </source>
</evidence>
<evidence type="ECO:0000259" key="9">
    <source>
        <dbReference type="PROSITE" id="PS50850"/>
    </source>
</evidence>
<dbReference type="Gene3D" id="1.20.1250.20">
    <property type="entry name" value="MFS general substrate transporter like domains"/>
    <property type="match status" value="1"/>
</dbReference>
<dbReference type="OrthoDB" id="5368493at2"/>
<dbReference type="PRINTS" id="PR00171">
    <property type="entry name" value="SUGRTRNSPORT"/>
</dbReference>
<dbReference type="GO" id="GO:0022857">
    <property type="term" value="F:transmembrane transporter activity"/>
    <property type="evidence" value="ECO:0007669"/>
    <property type="project" value="InterPro"/>
</dbReference>
<evidence type="ECO:0000256" key="5">
    <source>
        <dbReference type="ARBA" id="ARBA00022989"/>
    </source>
</evidence>
<dbReference type="Proteomes" id="UP000439780">
    <property type="component" value="Unassembled WGS sequence"/>
</dbReference>
<dbReference type="InterPro" id="IPR005828">
    <property type="entry name" value="MFS_sugar_transport-like"/>
</dbReference>
<organism evidence="10 11">
    <name type="scientific">Qipengyuania algicida</name>
    <dbReference type="NCBI Taxonomy" id="1836209"/>
    <lineage>
        <taxon>Bacteria</taxon>
        <taxon>Pseudomonadati</taxon>
        <taxon>Pseudomonadota</taxon>
        <taxon>Alphaproteobacteria</taxon>
        <taxon>Sphingomonadales</taxon>
        <taxon>Erythrobacteraceae</taxon>
        <taxon>Qipengyuania</taxon>
    </lineage>
</organism>
<dbReference type="PANTHER" id="PTHR48020">
    <property type="entry name" value="PROTON MYO-INOSITOL COTRANSPORTER"/>
    <property type="match status" value="1"/>
</dbReference>
<dbReference type="PROSITE" id="PS00216">
    <property type="entry name" value="SUGAR_TRANSPORT_1"/>
    <property type="match status" value="1"/>
</dbReference>
<reference evidence="10 11" key="1">
    <citation type="submission" date="2019-12" db="EMBL/GenBank/DDBJ databases">
        <title>Genomic-based taxomic classification of the family Erythrobacteraceae.</title>
        <authorList>
            <person name="Xu L."/>
        </authorList>
    </citation>
    <scope>NUCLEOTIDE SEQUENCE [LARGE SCALE GENOMIC DNA]</scope>
    <source>
        <strain evidence="10 11">KEMB 9005-328</strain>
    </source>
</reference>
<feature type="domain" description="Major facilitator superfamily (MFS) profile" evidence="9">
    <location>
        <begin position="8"/>
        <end position="426"/>
    </location>
</feature>
<dbReference type="SUPFAM" id="SSF103473">
    <property type="entry name" value="MFS general substrate transporter"/>
    <property type="match status" value="1"/>
</dbReference>
<evidence type="ECO:0000256" key="2">
    <source>
        <dbReference type="ARBA" id="ARBA00010992"/>
    </source>
</evidence>
<evidence type="ECO:0000256" key="6">
    <source>
        <dbReference type="ARBA" id="ARBA00023136"/>
    </source>
</evidence>
<feature type="transmembrane region" description="Helical" evidence="8">
    <location>
        <begin position="244"/>
        <end position="266"/>
    </location>
</feature>
<evidence type="ECO:0000256" key="3">
    <source>
        <dbReference type="ARBA" id="ARBA00022448"/>
    </source>
</evidence>
<comment type="subcellular location">
    <subcellularLocation>
        <location evidence="1">Membrane</location>
        <topology evidence="1">Multi-pass membrane protein</topology>
    </subcellularLocation>
</comment>
<dbReference type="Pfam" id="PF00083">
    <property type="entry name" value="Sugar_tr"/>
    <property type="match status" value="1"/>
</dbReference>
<keyword evidence="11" id="KW-1185">Reference proteome</keyword>
<dbReference type="InterPro" id="IPR036259">
    <property type="entry name" value="MFS_trans_sf"/>
</dbReference>
<protein>
    <submittedName>
        <fullName evidence="10">Sugar porter family MFS transporter</fullName>
    </submittedName>
</protein>
<name>A0A845AJ86_9SPHN</name>
<accession>A0A845AJ86</accession>
<feature type="transmembrane region" description="Helical" evidence="8">
    <location>
        <begin position="75"/>
        <end position="93"/>
    </location>
</feature>
<dbReference type="AlphaFoldDB" id="A0A845AJ86"/>
<keyword evidence="4 8" id="KW-0812">Transmembrane</keyword>
<dbReference type="EMBL" id="WTYA01000009">
    <property type="protein sequence ID" value="MXP29477.1"/>
    <property type="molecule type" value="Genomic_DNA"/>
</dbReference>
<feature type="transmembrane region" description="Helical" evidence="8">
    <location>
        <begin position="401"/>
        <end position="420"/>
    </location>
</feature>
<comment type="caution">
    <text evidence="10">The sequence shown here is derived from an EMBL/GenBank/DDBJ whole genome shotgun (WGS) entry which is preliminary data.</text>
</comment>
<feature type="transmembrane region" description="Helical" evidence="8">
    <location>
        <begin position="309"/>
        <end position="330"/>
    </location>
</feature>
<dbReference type="GO" id="GO:0016020">
    <property type="term" value="C:membrane"/>
    <property type="evidence" value="ECO:0007669"/>
    <property type="project" value="UniProtKB-SubCell"/>
</dbReference>
<evidence type="ECO:0000256" key="7">
    <source>
        <dbReference type="RuleBase" id="RU003346"/>
    </source>
</evidence>
<dbReference type="InterPro" id="IPR020846">
    <property type="entry name" value="MFS_dom"/>
</dbReference>
<feature type="transmembrane region" description="Helical" evidence="8">
    <location>
        <begin position="132"/>
        <end position="155"/>
    </location>
</feature>
<feature type="transmembrane region" description="Helical" evidence="8">
    <location>
        <begin position="372"/>
        <end position="395"/>
    </location>
</feature>
<comment type="similarity">
    <text evidence="2 7">Belongs to the major facilitator superfamily. Sugar transporter (TC 2.A.1.1) family.</text>
</comment>
<dbReference type="PANTHER" id="PTHR48020:SF12">
    <property type="entry name" value="PROTON MYO-INOSITOL COTRANSPORTER"/>
    <property type="match status" value="1"/>
</dbReference>
<dbReference type="PROSITE" id="PS00217">
    <property type="entry name" value="SUGAR_TRANSPORT_2"/>
    <property type="match status" value="1"/>
</dbReference>
<gene>
    <name evidence="10" type="ORF">GRI58_11675</name>
</gene>
<evidence type="ECO:0000256" key="4">
    <source>
        <dbReference type="ARBA" id="ARBA00022692"/>
    </source>
</evidence>
<proteinExistence type="inferred from homology"/>
<feature type="transmembrane region" description="Helical" evidence="8">
    <location>
        <begin position="336"/>
        <end position="360"/>
    </location>
</feature>
<dbReference type="PROSITE" id="PS50850">
    <property type="entry name" value="MFS"/>
    <property type="match status" value="1"/>
</dbReference>
<feature type="transmembrane region" description="Helical" evidence="8">
    <location>
        <begin position="44"/>
        <end position="63"/>
    </location>
</feature>
<keyword evidence="3 7" id="KW-0813">Transport</keyword>
<keyword evidence="5 8" id="KW-1133">Transmembrane helix</keyword>
<sequence>MMGRTWSWALVAALSGFLFGFDTAVISGAEQAVQRTWQMSDALHGLAISAALWGTVVGALGGGWPTDRWGRKRTLFWIGVLYAVSALGSALAWDPASFMAFRFIGGLGVGASSIAAPAYIAEIAPREQRGRLVALFQTMIVTGILVAFGSNYLLGGVGQDAWRWMLGAEALPALAYLGATLSIPESPRWLVVHEQREEEARRILAVINPDTVDVTLCAIEAEAAQDARSMSWGRFFAGDLRRPIMLAMLIAFFNQLSGINAIIYFAPRIFELSGAGTSVALLATVGIGAINLVFTLIGLLLIDRAGRKALMYVGSIGYIVSLGMTAWGFASGQFALVLPFILAFIAAHAIGQGAVIWVYISEIFPSAARAKGQSLGSGTHWVCAAALTMVMPVLLARLAPVAVFAFFAGMMVLQLIWVRFAMVETRGRSLEDVAAGMVRA</sequence>
<dbReference type="InterPro" id="IPR050814">
    <property type="entry name" value="Myo-inositol_Transporter"/>
</dbReference>
<feature type="transmembrane region" description="Helical" evidence="8">
    <location>
        <begin position="99"/>
        <end position="120"/>
    </location>
</feature>
<dbReference type="NCBIfam" id="TIGR00879">
    <property type="entry name" value="SP"/>
    <property type="match status" value="1"/>
</dbReference>
<feature type="transmembrane region" description="Helical" evidence="8">
    <location>
        <begin position="278"/>
        <end position="302"/>
    </location>
</feature>
<keyword evidence="6 8" id="KW-0472">Membrane</keyword>
<dbReference type="InterPro" id="IPR003663">
    <property type="entry name" value="Sugar/inositol_transpt"/>
</dbReference>
<evidence type="ECO:0000313" key="11">
    <source>
        <dbReference type="Proteomes" id="UP000439780"/>
    </source>
</evidence>